<feature type="transmembrane region" description="Helical" evidence="7">
    <location>
        <begin position="33"/>
        <end position="54"/>
    </location>
</feature>
<evidence type="ECO:0000256" key="7">
    <source>
        <dbReference type="SAM" id="Phobius"/>
    </source>
</evidence>
<dbReference type="EMBL" id="VIVK01000001">
    <property type="protein sequence ID" value="TWD83553.1"/>
    <property type="molecule type" value="Genomic_DNA"/>
</dbReference>
<proteinExistence type="predicted"/>
<dbReference type="InterPro" id="IPR003439">
    <property type="entry name" value="ABC_transporter-like_ATP-bd"/>
</dbReference>
<evidence type="ECO:0000256" key="1">
    <source>
        <dbReference type="ARBA" id="ARBA00004651"/>
    </source>
</evidence>
<gene>
    <name evidence="10" type="ORF">FB561_4719</name>
</gene>
<keyword evidence="11" id="KW-1185">Reference proteome</keyword>
<feature type="transmembrane region" description="Helical" evidence="7">
    <location>
        <begin position="148"/>
        <end position="166"/>
    </location>
</feature>
<dbReference type="AlphaFoldDB" id="A0A561BXH3"/>
<dbReference type="GO" id="GO:0034040">
    <property type="term" value="F:ATPase-coupled lipid transmembrane transporter activity"/>
    <property type="evidence" value="ECO:0007669"/>
    <property type="project" value="TreeGrafter"/>
</dbReference>
<evidence type="ECO:0000256" key="2">
    <source>
        <dbReference type="ARBA" id="ARBA00022692"/>
    </source>
</evidence>
<comment type="caution">
    <text evidence="10">The sequence shown here is derived from an EMBL/GenBank/DDBJ whole genome shotgun (WGS) entry which is preliminary data.</text>
</comment>
<dbReference type="Gene3D" id="1.20.1560.10">
    <property type="entry name" value="ABC transporter type 1, transmembrane domain"/>
    <property type="match status" value="1"/>
</dbReference>
<protein>
    <submittedName>
        <fullName evidence="10">ATP-binding cassette subfamily B protein</fullName>
    </submittedName>
</protein>
<feature type="transmembrane region" description="Helical" evidence="7">
    <location>
        <begin position="74"/>
        <end position="93"/>
    </location>
</feature>
<evidence type="ECO:0000259" key="9">
    <source>
        <dbReference type="PROSITE" id="PS50929"/>
    </source>
</evidence>
<dbReference type="InterPro" id="IPR027417">
    <property type="entry name" value="P-loop_NTPase"/>
</dbReference>
<keyword evidence="3" id="KW-0547">Nucleotide-binding</keyword>
<evidence type="ECO:0000313" key="10">
    <source>
        <dbReference type="EMBL" id="TWD83553.1"/>
    </source>
</evidence>
<dbReference type="Pfam" id="PF00005">
    <property type="entry name" value="ABC_tran"/>
    <property type="match status" value="1"/>
</dbReference>
<accession>A0A561BXH3</accession>
<feature type="transmembrane region" description="Helical" evidence="7">
    <location>
        <begin position="288"/>
        <end position="312"/>
    </location>
</feature>
<dbReference type="PROSITE" id="PS50893">
    <property type="entry name" value="ABC_TRANSPORTER_2"/>
    <property type="match status" value="1"/>
</dbReference>
<evidence type="ECO:0000256" key="5">
    <source>
        <dbReference type="ARBA" id="ARBA00022989"/>
    </source>
</evidence>
<dbReference type="PANTHER" id="PTHR24221:SF654">
    <property type="entry name" value="ATP-BINDING CASSETTE SUB-FAMILY B MEMBER 6"/>
    <property type="match status" value="1"/>
</dbReference>
<dbReference type="OrthoDB" id="9806127at2"/>
<dbReference type="PANTHER" id="PTHR24221">
    <property type="entry name" value="ATP-BINDING CASSETTE SUB-FAMILY B"/>
    <property type="match status" value="1"/>
</dbReference>
<dbReference type="PROSITE" id="PS50929">
    <property type="entry name" value="ABC_TM1F"/>
    <property type="match status" value="1"/>
</dbReference>
<dbReference type="GO" id="GO:0005524">
    <property type="term" value="F:ATP binding"/>
    <property type="evidence" value="ECO:0007669"/>
    <property type="project" value="UniProtKB-KW"/>
</dbReference>
<dbReference type="RefSeq" id="WP_145810232.1">
    <property type="nucleotide sequence ID" value="NZ_VIVK01000001.1"/>
</dbReference>
<feature type="transmembrane region" description="Helical" evidence="7">
    <location>
        <begin position="260"/>
        <end position="282"/>
    </location>
</feature>
<dbReference type="InterPro" id="IPR039421">
    <property type="entry name" value="Type_1_exporter"/>
</dbReference>
<dbReference type="Gene3D" id="3.40.50.300">
    <property type="entry name" value="P-loop containing nucleotide triphosphate hydrolases"/>
    <property type="match status" value="1"/>
</dbReference>
<evidence type="ECO:0000313" key="11">
    <source>
        <dbReference type="Proteomes" id="UP000318380"/>
    </source>
</evidence>
<dbReference type="PROSITE" id="PS00211">
    <property type="entry name" value="ABC_TRANSPORTER_1"/>
    <property type="match status" value="1"/>
</dbReference>
<keyword evidence="2 7" id="KW-0812">Transmembrane</keyword>
<feature type="domain" description="ABC transmembrane type-1" evidence="9">
    <location>
        <begin position="35"/>
        <end position="313"/>
    </location>
</feature>
<dbReference type="SUPFAM" id="SSF90123">
    <property type="entry name" value="ABC transporter transmembrane region"/>
    <property type="match status" value="1"/>
</dbReference>
<dbReference type="GO" id="GO:0005886">
    <property type="term" value="C:plasma membrane"/>
    <property type="evidence" value="ECO:0007669"/>
    <property type="project" value="UniProtKB-SubCell"/>
</dbReference>
<keyword evidence="5 7" id="KW-1133">Transmembrane helix</keyword>
<dbReference type="GO" id="GO:0140359">
    <property type="term" value="F:ABC-type transporter activity"/>
    <property type="evidence" value="ECO:0007669"/>
    <property type="project" value="InterPro"/>
</dbReference>
<name>A0A561BXH3_9ACTN</name>
<sequence>MRTDDLSTRESLRLTVRTATDSVRDAARYATSWLVLCSVLTIAQAFLPGAQVVLLQQLINALTSSDQAPLWGPLLGLTAVVGLMYPMGQVYLASTHRMALRLRLRYRSDLAFAIARLAPSRIARPDVGAALTASQTATGAIDHVAGKVLQVVGAGITSTVLCAVVWRIDPVAGLLIVAALLPTVLAFTVIARMEAREWPAVATFERAAEYATEQLVQQRPATELAVLGSGPKVAATVAARRGEAMRVLDRMIGTAMRMELVAALGTAVIFGAALVALVTGGATGADAAAAVAGAISGLNAIRLCGYAVGVIITATPQATIYRDFLATARPAEPQSVTREAASVRLEHVSYTYPGAAEPALKDVSIHANRGELIALVGVNGAGKTTLINVLVGLLTADEGRVLIGGTDADELTETERLGYVGLLVQEFGRFEFSLRDVVALGRPGPVTDDEVYRALSSAEAEVFTRRLRLDDQLGQQWGGTGISGGQWQRLALARIYLRDAAVWILDEPTSAVDAEAEREIFAGLRGSGADRITIVVSHRAWTLREMDRIYVIDDGAVVEQGTYASLLADQGSRFAAIFTDQELEVERGAARSR</sequence>
<dbReference type="InterPro" id="IPR003593">
    <property type="entry name" value="AAA+_ATPase"/>
</dbReference>
<keyword evidence="4 10" id="KW-0067">ATP-binding</keyword>
<dbReference type="SMART" id="SM00382">
    <property type="entry name" value="AAA"/>
    <property type="match status" value="1"/>
</dbReference>
<dbReference type="Proteomes" id="UP000318380">
    <property type="component" value="Unassembled WGS sequence"/>
</dbReference>
<organism evidence="10 11">
    <name type="scientific">Kribbella amoyensis</name>
    <dbReference type="NCBI Taxonomy" id="996641"/>
    <lineage>
        <taxon>Bacteria</taxon>
        <taxon>Bacillati</taxon>
        <taxon>Actinomycetota</taxon>
        <taxon>Actinomycetes</taxon>
        <taxon>Propionibacteriales</taxon>
        <taxon>Kribbellaceae</taxon>
        <taxon>Kribbella</taxon>
    </lineage>
</organism>
<evidence type="ECO:0000256" key="4">
    <source>
        <dbReference type="ARBA" id="ARBA00022840"/>
    </source>
</evidence>
<dbReference type="GO" id="GO:0016887">
    <property type="term" value="F:ATP hydrolysis activity"/>
    <property type="evidence" value="ECO:0007669"/>
    <property type="project" value="InterPro"/>
</dbReference>
<feature type="transmembrane region" description="Helical" evidence="7">
    <location>
        <begin position="172"/>
        <end position="191"/>
    </location>
</feature>
<evidence type="ECO:0000256" key="6">
    <source>
        <dbReference type="ARBA" id="ARBA00023136"/>
    </source>
</evidence>
<dbReference type="InterPro" id="IPR017871">
    <property type="entry name" value="ABC_transporter-like_CS"/>
</dbReference>
<feature type="domain" description="ABC transporter" evidence="8">
    <location>
        <begin position="343"/>
        <end position="579"/>
    </location>
</feature>
<dbReference type="SUPFAM" id="SSF52540">
    <property type="entry name" value="P-loop containing nucleoside triphosphate hydrolases"/>
    <property type="match status" value="1"/>
</dbReference>
<evidence type="ECO:0000256" key="3">
    <source>
        <dbReference type="ARBA" id="ARBA00022741"/>
    </source>
</evidence>
<reference evidence="10 11" key="1">
    <citation type="submission" date="2019-06" db="EMBL/GenBank/DDBJ databases">
        <title>Sequencing the genomes of 1000 actinobacteria strains.</title>
        <authorList>
            <person name="Klenk H.-P."/>
        </authorList>
    </citation>
    <scope>NUCLEOTIDE SEQUENCE [LARGE SCALE GENOMIC DNA]</scope>
    <source>
        <strain evidence="10 11">DSM 24683</strain>
    </source>
</reference>
<dbReference type="InterPro" id="IPR011527">
    <property type="entry name" value="ABC1_TM_dom"/>
</dbReference>
<keyword evidence="6 7" id="KW-0472">Membrane</keyword>
<evidence type="ECO:0000259" key="8">
    <source>
        <dbReference type="PROSITE" id="PS50893"/>
    </source>
</evidence>
<comment type="subcellular location">
    <subcellularLocation>
        <location evidence="1">Cell membrane</location>
        <topology evidence="1">Multi-pass membrane protein</topology>
    </subcellularLocation>
</comment>
<dbReference type="InterPro" id="IPR036640">
    <property type="entry name" value="ABC1_TM_sf"/>
</dbReference>